<dbReference type="Proteomes" id="UP001055072">
    <property type="component" value="Unassembled WGS sequence"/>
</dbReference>
<organism evidence="1 2">
    <name type="scientific">Irpex rosettiformis</name>
    <dbReference type="NCBI Taxonomy" id="378272"/>
    <lineage>
        <taxon>Eukaryota</taxon>
        <taxon>Fungi</taxon>
        <taxon>Dikarya</taxon>
        <taxon>Basidiomycota</taxon>
        <taxon>Agaricomycotina</taxon>
        <taxon>Agaricomycetes</taxon>
        <taxon>Polyporales</taxon>
        <taxon>Irpicaceae</taxon>
        <taxon>Irpex</taxon>
    </lineage>
</organism>
<keyword evidence="2" id="KW-1185">Reference proteome</keyword>
<dbReference type="EMBL" id="MU274934">
    <property type="protein sequence ID" value="KAI0085198.1"/>
    <property type="molecule type" value="Genomic_DNA"/>
</dbReference>
<reference evidence="1" key="1">
    <citation type="journal article" date="2021" name="Environ. Microbiol.">
        <title>Gene family expansions and transcriptome signatures uncover fungal adaptations to wood decay.</title>
        <authorList>
            <person name="Hage H."/>
            <person name="Miyauchi S."/>
            <person name="Viragh M."/>
            <person name="Drula E."/>
            <person name="Min B."/>
            <person name="Chaduli D."/>
            <person name="Navarro D."/>
            <person name="Favel A."/>
            <person name="Norest M."/>
            <person name="Lesage-Meessen L."/>
            <person name="Balint B."/>
            <person name="Merenyi Z."/>
            <person name="de Eugenio L."/>
            <person name="Morin E."/>
            <person name="Martinez A.T."/>
            <person name="Baldrian P."/>
            <person name="Stursova M."/>
            <person name="Martinez M.J."/>
            <person name="Novotny C."/>
            <person name="Magnuson J.K."/>
            <person name="Spatafora J.W."/>
            <person name="Maurice S."/>
            <person name="Pangilinan J."/>
            <person name="Andreopoulos W."/>
            <person name="LaButti K."/>
            <person name="Hundley H."/>
            <person name="Na H."/>
            <person name="Kuo A."/>
            <person name="Barry K."/>
            <person name="Lipzen A."/>
            <person name="Henrissat B."/>
            <person name="Riley R."/>
            <person name="Ahrendt S."/>
            <person name="Nagy L.G."/>
            <person name="Grigoriev I.V."/>
            <person name="Martin F."/>
            <person name="Rosso M.N."/>
        </authorList>
    </citation>
    <scope>NUCLEOTIDE SEQUENCE</scope>
    <source>
        <strain evidence="1">CBS 384.51</strain>
    </source>
</reference>
<accession>A0ACB8TT03</accession>
<comment type="caution">
    <text evidence="1">The sequence shown here is derived from an EMBL/GenBank/DDBJ whole genome shotgun (WGS) entry which is preliminary data.</text>
</comment>
<protein>
    <submittedName>
        <fullName evidence="1">Uncharacterized protein</fullName>
    </submittedName>
</protein>
<evidence type="ECO:0000313" key="1">
    <source>
        <dbReference type="EMBL" id="KAI0085198.1"/>
    </source>
</evidence>
<sequence length="290" mass="31599">MSPKQAPRVVFITGSSSGFGRILVNIALANGDNVVATLRKPEVLKDLQDHTPSDRLLVLKVDVTKEDEVLNAFAQAKEKFGRIDVVFNNAGYSITSVVETTPEDVARTLFETNFWGAVRVSREAVRFFRDENPKGSGGRLIVNSSVVGLNAFQGVGFYSATKYASEAITQALAREVDPSWNIKISIVEPGNFRTEVWGSALRLPIPEIYSAPTAGYGRAAQLFSLLGSPEFKMGDSHKGTQKVYDLSTLENPPLRLVLGQDAVDSVRGQLEAISADLAAYESWSADVRED</sequence>
<name>A0ACB8TT03_9APHY</name>
<proteinExistence type="predicted"/>
<gene>
    <name evidence="1" type="ORF">BDY19DRAFT_1076799</name>
</gene>
<evidence type="ECO:0000313" key="2">
    <source>
        <dbReference type="Proteomes" id="UP001055072"/>
    </source>
</evidence>